<evidence type="ECO:0000313" key="6">
    <source>
        <dbReference type="Proteomes" id="UP000075806"/>
    </source>
</evidence>
<dbReference type="Pfam" id="PF25984">
    <property type="entry name" value="BSH_YknX"/>
    <property type="match status" value="1"/>
</dbReference>
<dbReference type="PANTHER" id="PTHR30469:SF15">
    <property type="entry name" value="HLYD FAMILY OF SECRETION PROTEINS"/>
    <property type="match status" value="1"/>
</dbReference>
<dbReference type="GO" id="GO:1990281">
    <property type="term" value="C:efflux pump complex"/>
    <property type="evidence" value="ECO:0007669"/>
    <property type="project" value="TreeGrafter"/>
</dbReference>
<dbReference type="AlphaFoldDB" id="A0A161P8E1"/>
<keyword evidence="1" id="KW-0175">Coiled coil</keyword>
<reference evidence="5" key="1">
    <citation type="submission" date="2016-02" db="EMBL/GenBank/DDBJ databases">
        <title>Genome sequence of Bacillus trypoxylicola KCTC 13244(T).</title>
        <authorList>
            <person name="Jeong H."/>
            <person name="Park S.-H."/>
            <person name="Choi S.-K."/>
        </authorList>
    </citation>
    <scope>NUCLEOTIDE SEQUENCE [LARGE SCALE GENOMIC DNA]</scope>
    <source>
        <strain evidence="5">KCTC 13244</strain>
    </source>
</reference>
<feature type="coiled-coil region" evidence="1">
    <location>
        <begin position="111"/>
        <end position="168"/>
    </location>
</feature>
<sequence length="413" mass="46893">MTKKKVGLIITLSVAGFLALVGAGVALYLALGQDGASQGVDGWVDEPYAMSVADMTMGFDIFSPYAYSGKIEPESSERIFYEADKGTIKEVFVQEGDKVEEGTPLFEYEPLDDHELELDQLKMQLEMSYMQINRTQKQKEKLEKQIKEAESKEEKEVYEEELEQINYDLRVSNLEAGQTQKQIDALSTDDEDYVVVSKNAGIIQKIDQDIIDGIQNEQMSQGPMIQIVSTDFLIIKSQVNEFLLDTLEAGSQVRIMKKNGDGEEWYGEITEVGSLPVGFEEDNGMMTDMYFDGGSNPQSSNYPFTVKIDEHEGLEIGFHVNIELFSEDEVTDSEYVQIFDWFVGYDEEEPYVWKVDEENKVFKQVVVLGETNIETGLAEVLEGVSFEDYLVEPSYELEEGSEVLMHDDFFEEY</sequence>
<name>A0A161P8E1_9BACI</name>
<proteinExistence type="predicted"/>
<dbReference type="SUPFAM" id="SSF111369">
    <property type="entry name" value="HlyD-like secretion proteins"/>
    <property type="match status" value="1"/>
</dbReference>
<dbReference type="InterPro" id="IPR058636">
    <property type="entry name" value="Beta-barrel_YknX"/>
</dbReference>
<evidence type="ECO:0000313" key="5">
    <source>
        <dbReference type="EMBL" id="KYG27613.1"/>
    </source>
</evidence>
<organism evidence="5 6">
    <name type="scientific">Alkalihalobacillus trypoxylicola</name>
    <dbReference type="NCBI Taxonomy" id="519424"/>
    <lineage>
        <taxon>Bacteria</taxon>
        <taxon>Bacillati</taxon>
        <taxon>Bacillota</taxon>
        <taxon>Bacilli</taxon>
        <taxon>Bacillales</taxon>
        <taxon>Bacillaceae</taxon>
        <taxon>Alkalihalobacillus</taxon>
    </lineage>
</organism>
<comment type="caution">
    <text evidence="5">The sequence shown here is derived from an EMBL/GenBank/DDBJ whole genome shotgun (WGS) entry which is preliminary data.</text>
</comment>
<evidence type="ECO:0000259" key="2">
    <source>
        <dbReference type="Pfam" id="PF25982"/>
    </source>
</evidence>
<evidence type="ECO:0000256" key="1">
    <source>
        <dbReference type="SAM" id="Coils"/>
    </source>
</evidence>
<dbReference type="InterPro" id="IPR058638">
    <property type="entry name" value="HH_YknX-like"/>
</dbReference>
<dbReference type="GO" id="GO:0015562">
    <property type="term" value="F:efflux transmembrane transporter activity"/>
    <property type="evidence" value="ECO:0007669"/>
    <property type="project" value="TreeGrafter"/>
</dbReference>
<dbReference type="Proteomes" id="UP000075806">
    <property type="component" value="Unassembled WGS sequence"/>
</dbReference>
<dbReference type="OrthoDB" id="85226at2"/>
<accession>A0A161P8E1</accession>
<dbReference type="Pfam" id="PF25982">
    <property type="entry name" value="HH_YknX"/>
    <property type="match status" value="1"/>
</dbReference>
<dbReference type="PANTHER" id="PTHR30469">
    <property type="entry name" value="MULTIDRUG RESISTANCE PROTEIN MDTA"/>
    <property type="match status" value="1"/>
</dbReference>
<evidence type="ECO:0000259" key="3">
    <source>
        <dbReference type="Pfam" id="PF25984"/>
    </source>
</evidence>
<feature type="domain" description="YknX-like alpha-helical hairpin" evidence="2">
    <location>
        <begin position="113"/>
        <end position="191"/>
    </location>
</feature>
<protein>
    <submittedName>
        <fullName evidence="5">ABC transporter</fullName>
    </submittedName>
</protein>
<dbReference type="Pfam" id="PF25990">
    <property type="entry name" value="Beta-barrel_YknX"/>
    <property type="match status" value="1"/>
</dbReference>
<dbReference type="RefSeq" id="WP_061949745.1">
    <property type="nucleotide sequence ID" value="NZ_LTAO01000036.1"/>
</dbReference>
<dbReference type="Gene3D" id="1.10.287.470">
    <property type="entry name" value="Helix hairpin bin"/>
    <property type="match status" value="1"/>
</dbReference>
<feature type="domain" description="YknX-like barrel-sandwich hybrid" evidence="3">
    <location>
        <begin position="77"/>
        <end position="228"/>
    </location>
</feature>
<feature type="domain" description="YknX-like beta-barrel" evidence="4">
    <location>
        <begin position="233"/>
        <end position="323"/>
    </location>
</feature>
<dbReference type="EMBL" id="LTAO01000036">
    <property type="protein sequence ID" value="KYG27613.1"/>
    <property type="molecule type" value="Genomic_DNA"/>
</dbReference>
<dbReference type="STRING" id="519424.AZF04_10490"/>
<dbReference type="Gene3D" id="2.40.30.170">
    <property type="match status" value="1"/>
</dbReference>
<gene>
    <name evidence="5" type="ORF">AZF04_10490</name>
</gene>
<dbReference type="InterPro" id="IPR058639">
    <property type="entry name" value="BSH_YknX-like"/>
</dbReference>
<dbReference type="Gene3D" id="2.40.50.100">
    <property type="match status" value="1"/>
</dbReference>
<evidence type="ECO:0000259" key="4">
    <source>
        <dbReference type="Pfam" id="PF25990"/>
    </source>
</evidence>
<keyword evidence="6" id="KW-1185">Reference proteome</keyword>